<evidence type="ECO:0000256" key="3">
    <source>
        <dbReference type="ARBA" id="ARBA00022617"/>
    </source>
</evidence>
<keyword evidence="5 9" id="KW-0560">Oxidoreductase</keyword>
<evidence type="ECO:0000256" key="7">
    <source>
        <dbReference type="ARBA" id="ARBA00023033"/>
    </source>
</evidence>
<evidence type="ECO:0000256" key="1">
    <source>
        <dbReference type="ARBA" id="ARBA00001971"/>
    </source>
</evidence>
<dbReference type="Proteomes" id="UP000289340">
    <property type="component" value="Chromosome 8"/>
</dbReference>
<dbReference type="InterPro" id="IPR036396">
    <property type="entry name" value="Cyt_P450_sf"/>
</dbReference>
<keyword evidence="6 8" id="KW-0408">Iron</keyword>
<dbReference type="SUPFAM" id="SSF48264">
    <property type="entry name" value="Cytochrome P450"/>
    <property type="match status" value="1"/>
</dbReference>
<evidence type="ECO:0000256" key="2">
    <source>
        <dbReference type="ARBA" id="ARBA00010617"/>
    </source>
</evidence>
<evidence type="ECO:0000313" key="11">
    <source>
        <dbReference type="Proteomes" id="UP000289340"/>
    </source>
</evidence>
<comment type="cofactor">
    <cofactor evidence="1 8">
        <name>heme</name>
        <dbReference type="ChEBI" id="CHEBI:30413"/>
    </cofactor>
</comment>
<dbReference type="PRINTS" id="PR00385">
    <property type="entry name" value="P450"/>
</dbReference>
<dbReference type="PROSITE" id="PS00086">
    <property type="entry name" value="CYTOCHROME_P450"/>
    <property type="match status" value="1"/>
</dbReference>
<evidence type="ECO:0000256" key="5">
    <source>
        <dbReference type="ARBA" id="ARBA00023002"/>
    </source>
</evidence>
<comment type="caution">
    <text evidence="10">The sequence shown here is derived from an EMBL/GenBank/DDBJ whole genome shotgun (WGS) entry which is preliminary data.</text>
</comment>
<dbReference type="Gene3D" id="1.10.630.10">
    <property type="entry name" value="Cytochrome P450"/>
    <property type="match status" value="1"/>
</dbReference>
<dbReference type="GO" id="GO:0020037">
    <property type="term" value="F:heme binding"/>
    <property type="evidence" value="ECO:0007669"/>
    <property type="project" value="InterPro"/>
</dbReference>
<accession>A0A445JN84</accession>
<dbReference type="FunFam" id="1.10.630.10:FF:000008">
    <property type="entry name" value="Cytochrome P450 71D8"/>
    <property type="match status" value="1"/>
</dbReference>
<dbReference type="PANTHER" id="PTHR47955:SF8">
    <property type="entry name" value="CYTOCHROME P450 71D11-LIKE"/>
    <property type="match status" value="1"/>
</dbReference>
<keyword evidence="11" id="KW-1185">Reference proteome</keyword>
<comment type="similarity">
    <text evidence="2 9">Belongs to the cytochrome P450 family.</text>
</comment>
<dbReference type="CDD" id="cd11072">
    <property type="entry name" value="CYP71-like"/>
    <property type="match status" value="1"/>
</dbReference>
<evidence type="ECO:0000256" key="8">
    <source>
        <dbReference type="PIRSR" id="PIRSR602401-1"/>
    </source>
</evidence>
<proteinExistence type="inferred from homology"/>
<evidence type="ECO:0000313" key="10">
    <source>
        <dbReference type="EMBL" id="RZB99926.1"/>
    </source>
</evidence>
<dbReference type="GO" id="GO:0004497">
    <property type="term" value="F:monooxygenase activity"/>
    <property type="evidence" value="ECO:0007669"/>
    <property type="project" value="UniProtKB-KW"/>
</dbReference>
<keyword evidence="7 9" id="KW-0503">Monooxygenase</keyword>
<dbReference type="AlphaFoldDB" id="A0A445JN84"/>
<name>A0A445JN84_GLYSO</name>
<dbReference type="PRINTS" id="PR00463">
    <property type="entry name" value="EP450I"/>
</dbReference>
<evidence type="ECO:0000256" key="9">
    <source>
        <dbReference type="RuleBase" id="RU000461"/>
    </source>
</evidence>
<gene>
    <name evidence="10" type="ORF">D0Y65_022355</name>
</gene>
<dbReference type="PANTHER" id="PTHR47955">
    <property type="entry name" value="CYTOCHROME P450 FAMILY 71 PROTEIN"/>
    <property type="match status" value="1"/>
</dbReference>
<dbReference type="GO" id="GO:0005506">
    <property type="term" value="F:iron ion binding"/>
    <property type="evidence" value="ECO:0007669"/>
    <property type="project" value="InterPro"/>
</dbReference>
<reference evidence="10 11" key="1">
    <citation type="submission" date="2018-09" db="EMBL/GenBank/DDBJ databases">
        <title>A high-quality reference genome of wild soybean provides a powerful tool to mine soybean genomes.</title>
        <authorList>
            <person name="Xie M."/>
            <person name="Chung C.Y.L."/>
            <person name="Li M.-W."/>
            <person name="Wong F.-L."/>
            <person name="Chan T.-F."/>
            <person name="Lam H.-M."/>
        </authorList>
    </citation>
    <scope>NUCLEOTIDE SEQUENCE [LARGE SCALE GENOMIC DNA]</scope>
    <source>
        <strain evidence="11">cv. W05</strain>
        <tissue evidence="10">Hypocotyl of etiolated seedlings</tissue>
    </source>
</reference>
<dbReference type="EMBL" id="QZWG01000008">
    <property type="protein sequence ID" value="RZB99926.1"/>
    <property type="molecule type" value="Genomic_DNA"/>
</dbReference>
<keyword evidence="4 8" id="KW-0479">Metal-binding</keyword>
<dbReference type="InterPro" id="IPR017972">
    <property type="entry name" value="Cyt_P450_CS"/>
</dbReference>
<sequence length="523" mass="58655">MTKVLQSIRVAKTVSSVKLKAFCFHHESSNHLLHIHFSIFIFMFMAHKIMKKKSASTPNLPPGPWKLPIIGNILNIVGSLPHCRLRDLSAKYGPLMHLKLGEVSTIVVSSPEYAKEVLNTNDLIFSSRPPILASKIMSYDSKGMSFAPYGDYWRWLRKICTSELLSSKCVQSFQPIRGEELTNFIKRIASKEGSAINLTKEVLTTVSTIVSRTALGNKCRDHQKFISSVREGTEAAGGFDLGDLYPSAEWLQHISGLKPKLEKYHQQADRIMQSIINEHREAKSSATQGQGEEVADDLVDVLMKEEFGLSDNSIKAVILDMFGGGTQTSSTTITWAMAEMIKNPRVTKKIHAEVRDVFGGKVGHPNESDVENLKYLKSVVKETLRLYPPGPLLLPRQCGQDCEINGYHIPIKSKVIVNAWAIGRDPNHWSEAERFYPERFIGSSVDYKGNSFEYIPFGAGRRICPGLTFGLTNVELPLAFLMYHFDWKLPNGMKNEDLDMTEALGVSARRKDDLCLIPITFHP</sequence>
<feature type="binding site" description="axial binding residue" evidence="8">
    <location>
        <position position="464"/>
    </location>
    <ligand>
        <name>heme</name>
        <dbReference type="ChEBI" id="CHEBI:30413"/>
    </ligand>
    <ligandPart>
        <name>Fe</name>
        <dbReference type="ChEBI" id="CHEBI:18248"/>
    </ligandPart>
</feature>
<keyword evidence="3 8" id="KW-0349">Heme</keyword>
<organism evidence="10 11">
    <name type="scientific">Glycine soja</name>
    <name type="common">Wild soybean</name>
    <dbReference type="NCBI Taxonomy" id="3848"/>
    <lineage>
        <taxon>Eukaryota</taxon>
        <taxon>Viridiplantae</taxon>
        <taxon>Streptophyta</taxon>
        <taxon>Embryophyta</taxon>
        <taxon>Tracheophyta</taxon>
        <taxon>Spermatophyta</taxon>
        <taxon>Magnoliopsida</taxon>
        <taxon>eudicotyledons</taxon>
        <taxon>Gunneridae</taxon>
        <taxon>Pentapetalae</taxon>
        <taxon>rosids</taxon>
        <taxon>fabids</taxon>
        <taxon>Fabales</taxon>
        <taxon>Fabaceae</taxon>
        <taxon>Papilionoideae</taxon>
        <taxon>50 kb inversion clade</taxon>
        <taxon>NPAAA clade</taxon>
        <taxon>indigoferoid/millettioid clade</taxon>
        <taxon>Phaseoleae</taxon>
        <taxon>Glycine</taxon>
        <taxon>Glycine subgen. Soja</taxon>
    </lineage>
</organism>
<evidence type="ECO:0000256" key="4">
    <source>
        <dbReference type="ARBA" id="ARBA00022723"/>
    </source>
</evidence>
<dbReference type="GO" id="GO:0016705">
    <property type="term" value="F:oxidoreductase activity, acting on paired donors, with incorporation or reduction of molecular oxygen"/>
    <property type="evidence" value="ECO:0007669"/>
    <property type="project" value="InterPro"/>
</dbReference>
<dbReference type="Gramene" id="XM_028390813.1">
    <property type="protein sequence ID" value="XP_028246614.1"/>
    <property type="gene ID" value="LOC114423903"/>
</dbReference>
<dbReference type="InterPro" id="IPR002401">
    <property type="entry name" value="Cyt_P450_E_grp-I"/>
</dbReference>
<dbReference type="Pfam" id="PF00067">
    <property type="entry name" value="p450"/>
    <property type="match status" value="1"/>
</dbReference>
<evidence type="ECO:0000256" key="6">
    <source>
        <dbReference type="ARBA" id="ARBA00023004"/>
    </source>
</evidence>
<dbReference type="InterPro" id="IPR001128">
    <property type="entry name" value="Cyt_P450"/>
</dbReference>
<protein>
    <submittedName>
        <fullName evidence="10">Cytochrome P450 71D9</fullName>
    </submittedName>
</protein>